<feature type="region of interest" description="Disordered" evidence="1">
    <location>
        <begin position="394"/>
        <end position="435"/>
    </location>
</feature>
<proteinExistence type="predicted"/>
<dbReference type="EMBL" id="GEBQ01014291">
    <property type="protein sequence ID" value="JAT25686.1"/>
    <property type="molecule type" value="Transcribed_RNA"/>
</dbReference>
<organism evidence="2">
    <name type="scientific">Graphocephala atropunctata</name>
    <dbReference type="NCBI Taxonomy" id="36148"/>
    <lineage>
        <taxon>Eukaryota</taxon>
        <taxon>Metazoa</taxon>
        <taxon>Ecdysozoa</taxon>
        <taxon>Arthropoda</taxon>
        <taxon>Hexapoda</taxon>
        <taxon>Insecta</taxon>
        <taxon>Pterygota</taxon>
        <taxon>Neoptera</taxon>
        <taxon>Paraneoptera</taxon>
        <taxon>Hemiptera</taxon>
        <taxon>Auchenorrhyncha</taxon>
        <taxon>Membracoidea</taxon>
        <taxon>Cicadellidae</taxon>
        <taxon>Cicadellinae</taxon>
        <taxon>Cicadellini</taxon>
        <taxon>Graphocephala</taxon>
    </lineage>
</organism>
<evidence type="ECO:0000313" key="2">
    <source>
        <dbReference type="EMBL" id="JAT25686.1"/>
    </source>
</evidence>
<gene>
    <name evidence="2" type="ORF">g.11948</name>
</gene>
<dbReference type="AlphaFoldDB" id="A0A1B6LPU5"/>
<feature type="non-terminal residue" evidence="2">
    <location>
        <position position="435"/>
    </location>
</feature>
<sequence length="435" mass="48086">KNTNKHQENIRNDNTLFKRHTILHPTKKTDDKSNVEHNGKEAKINIADGTKCDVLSNILLQMDSNPYKIQKPAKKKTEVTPNLLGWFPSPPAALVSIGQSQNVSSSVQLQNPTREVPLVKLPEQSKDTPSTFGNATTRILLNPSYNPLSCPMRMKSTIVGENKELGLVSSSQSFHKESPNNGNILALSEKCNKAPLIKEINVAREPEIIMPFYSAACEEYTTVSTTWNTSPQDNYTLLTKRPLERKTSSKNNDNKFSRRKNSAKHLQNKEELQKGPNKRIQVPPTQAPICRLVGVMKEPMKKSPLANITDSKTNGEVKCNTNEERPKGIRIRLGGTIYRYAGSIQPPSEMFNTNVPEVGAGEETLDTPNIKENVVTSEKSIPICPVECNRIDNAVDNSSSKSPEVLLDKSANADKDGKMSSSSEDSSSSDESDDT</sequence>
<accession>A0A1B6LPU5</accession>
<protein>
    <submittedName>
        <fullName evidence="2">Uncharacterized protein</fullName>
    </submittedName>
</protein>
<name>A0A1B6LPU5_9HEMI</name>
<feature type="compositionally biased region" description="Basic and acidic residues" evidence="1">
    <location>
        <begin position="241"/>
        <end position="256"/>
    </location>
</feature>
<evidence type="ECO:0000256" key="1">
    <source>
        <dbReference type="SAM" id="MobiDB-lite"/>
    </source>
</evidence>
<feature type="region of interest" description="Disordered" evidence="1">
    <location>
        <begin position="231"/>
        <end position="282"/>
    </location>
</feature>
<reference evidence="2" key="1">
    <citation type="submission" date="2015-11" db="EMBL/GenBank/DDBJ databases">
        <title>De novo transcriptome assembly of four potential Pierce s Disease insect vectors from Arizona vineyards.</title>
        <authorList>
            <person name="Tassone E.E."/>
        </authorList>
    </citation>
    <scope>NUCLEOTIDE SEQUENCE</scope>
</reference>
<feature type="non-terminal residue" evidence="2">
    <location>
        <position position="1"/>
    </location>
</feature>